<dbReference type="HOGENOM" id="CLU_2025372_0_0_11"/>
<evidence type="ECO:0000256" key="1">
    <source>
        <dbReference type="SAM" id="SignalP"/>
    </source>
</evidence>
<dbReference type="PATRIC" id="fig|1003195.11.peg.60"/>
<dbReference type="InterPro" id="IPR002477">
    <property type="entry name" value="Peptidoglycan-bd-like"/>
</dbReference>
<protein>
    <submittedName>
        <fullName evidence="3">Putative glycosyl transferase</fullName>
    </submittedName>
</protein>
<dbReference type="Pfam" id="PF01471">
    <property type="entry name" value="PG_binding_1"/>
    <property type="match status" value="1"/>
</dbReference>
<feature type="chain" id="PRO_5039483547" evidence="1">
    <location>
        <begin position="23"/>
        <end position="122"/>
    </location>
</feature>
<organism evidence="3 4">
    <name type="scientific">Streptantibioticus cattleyicolor (strain ATCC 35852 / DSM 46488 / JCM 4925 / NBRC 14057 / NRRL 8057)</name>
    <name type="common">Streptomyces cattleya</name>
    <dbReference type="NCBI Taxonomy" id="1003195"/>
    <lineage>
        <taxon>Bacteria</taxon>
        <taxon>Bacillati</taxon>
        <taxon>Actinomycetota</taxon>
        <taxon>Actinomycetes</taxon>
        <taxon>Kitasatosporales</taxon>
        <taxon>Streptomycetaceae</taxon>
        <taxon>Streptantibioticus</taxon>
    </lineage>
</organism>
<dbReference type="KEGG" id="sct:SCAT_p0067"/>
<dbReference type="RefSeq" id="WP_014150524.1">
    <property type="nucleotide sequence ID" value="NC_016113.1"/>
</dbReference>
<dbReference type="EMBL" id="CP003229">
    <property type="protein sequence ID" value="AEW99872.1"/>
    <property type="molecule type" value="Genomic_DNA"/>
</dbReference>
<dbReference type="AlphaFoldDB" id="F8JLZ5"/>
<dbReference type="InterPro" id="IPR036366">
    <property type="entry name" value="PGBDSf"/>
</dbReference>
<keyword evidence="3" id="KW-0808">Transferase</keyword>
<evidence type="ECO:0000313" key="3">
    <source>
        <dbReference type="EMBL" id="AEW99872.1"/>
    </source>
</evidence>
<dbReference type="InterPro" id="IPR036365">
    <property type="entry name" value="PGBD-like_sf"/>
</dbReference>
<feature type="domain" description="Peptidoglycan binding-like" evidence="2">
    <location>
        <begin position="54"/>
        <end position="110"/>
    </location>
</feature>
<proteinExistence type="predicted"/>
<dbReference type="OrthoDB" id="9815541at2"/>
<feature type="signal peptide" evidence="1">
    <location>
        <begin position="1"/>
        <end position="22"/>
    </location>
</feature>
<reference evidence="4" key="1">
    <citation type="submission" date="2011-12" db="EMBL/GenBank/DDBJ databases">
        <title>Complete genome sequence of Streptomyces cattleya strain DSM 46488.</title>
        <authorList>
            <person name="Ou H.-Y."/>
            <person name="Li P."/>
            <person name="Zhao C."/>
            <person name="O'Hagan D."/>
            <person name="Deng Z."/>
        </authorList>
    </citation>
    <scope>NUCLEOTIDE SEQUENCE [LARGE SCALE GENOMIC DNA]</scope>
    <source>
        <strain evidence="4">ATCC 35852 / DSM 46488 / JCM 4925 / NBRC 14057 / NRRL 8057</strain>
        <plasmid evidence="4">Plasmid pSCATT</plasmid>
    </source>
</reference>
<sequence>MNIRRSLTAAAAACLTAGAVFAAVPTQAVAAPVQPAYFTCNYTASEPELSVGDTGTAVKQAQCQLNSVLDRHVVSDGIFGSGTRNAVIAFQECAGLGTDGIIGPNTWSALDYWWLNDIDCHK</sequence>
<dbReference type="Gene3D" id="1.10.101.10">
    <property type="entry name" value="PGBD-like superfamily/PGBD"/>
    <property type="match status" value="1"/>
</dbReference>
<accession>G8XHN5</accession>
<dbReference type="Proteomes" id="UP000007842">
    <property type="component" value="Plasmid pSCATT"/>
</dbReference>
<accession>F8JLZ5</accession>
<dbReference type="SUPFAM" id="SSF47090">
    <property type="entry name" value="PGBD-like"/>
    <property type="match status" value="1"/>
</dbReference>
<evidence type="ECO:0000259" key="2">
    <source>
        <dbReference type="Pfam" id="PF01471"/>
    </source>
</evidence>
<geneLocation type="plasmid" evidence="3 4">
    <name>pSCATT</name>
</geneLocation>
<name>F8JLZ5_STREN</name>
<keyword evidence="1" id="KW-0732">Signal</keyword>
<evidence type="ECO:0000313" key="4">
    <source>
        <dbReference type="Proteomes" id="UP000007842"/>
    </source>
</evidence>
<keyword evidence="3" id="KW-0614">Plasmid</keyword>
<gene>
    <name evidence="3" type="ordered locus">SCATT_p16790</name>
</gene>
<keyword evidence="4" id="KW-1185">Reference proteome</keyword>
<dbReference type="KEGG" id="scy:SCATT_p16790"/>
<dbReference type="GO" id="GO:0016740">
    <property type="term" value="F:transferase activity"/>
    <property type="evidence" value="ECO:0007669"/>
    <property type="project" value="UniProtKB-KW"/>
</dbReference>